<dbReference type="InParanoid" id="A0A251S6V3"/>
<dbReference type="AlphaFoldDB" id="A0A251S6V3"/>
<feature type="signal peptide" evidence="1">
    <location>
        <begin position="1"/>
        <end position="39"/>
    </location>
</feature>
<keyword evidence="4" id="KW-1185">Reference proteome</keyword>
<evidence type="ECO:0000313" key="4">
    <source>
        <dbReference type="Proteomes" id="UP000215914"/>
    </source>
</evidence>
<evidence type="ECO:0000313" key="3">
    <source>
        <dbReference type="EMBL" id="OTF94311.1"/>
    </source>
</evidence>
<dbReference type="PROSITE" id="PS51450">
    <property type="entry name" value="LRR"/>
    <property type="match status" value="1"/>
</dbReference>
<feature type="chain" id="PRO_5041060883" evidence="1">
    <location>
        <begin position="40"/>
        <end position="292"/>
    </location>
</feature>
<dbReference type="InterPro" id="IPR046959">
    <property type="entry name" value="PRK1-6/SRF4-like"/>
</dbReference>
<dbReference type="OMA" id="RELQRWW"/>
<dbReference type="STRING" id="4232.A0A251S6V3"/>
<dbReference type="EMBL" id="CM007904">
    <property type="protein sequence ID" value="OTF94311.1"/>
    <property type="molecule type" value="Genomic_DNA"/>
</dbReference>
<sequence length="292" mass="33256">MDKIALPKPFRHHYHHHHRFFTLFLLLTVSTVVPNPVESQTQLPSDVVSLLKFKLKADTNNKLLYNLNERFNYCQWQGVKCVQGRLVRFVLQSCTLSRIFADNTLARLDQLRVLSLRNNSLTGPIPDLSTLTNLKALFFDHNTFAGTFLVSLVSIHRLQSLDLARNNHSDSLPVQLSNLDRFNNLYLEWNRFTGSLPPLNQTTLQVLNVSGNNLTGPITAFLSRFNASAFLLNPNLCVSYQNPPPAANDPLLGCLSPNFIWGVFILRWWRELQRWWCCVVGAAVMVVVAVGW</sequence>
<protein>
    <submittedName>
        <fullName evidence="2">Non-specific serine/threonine protein kinase</fullName>
        <ecNumber evidence="2">2.7.11.1</ecNumber>
    </submittedName>
    <submittedName>
        <fullName evidence="3">Putative leucine-rich repeat domain, L domain-like protein</fullName>
    </submittedName>
</protein>
<keyword evidence="1" id="KW-0732">Signal</keyword>
<reference evidence="3" key="2">
    <citation type="submission" date="2017-02" db="EMBL/GenBank/DDBJ databases">
        <title>Sunflower complete genome.</title>
        <authorList>
            <person name="Langlade N."/>
            <person name="Munos S."/>
        </authorList>
    </citation>
    <scope>NUCLEOTIDE SEQUENCE [LARGE SCALE GENOMIC DNA]</scope>
    <source>
        <tissue evidence="3">Leaves</tissue>
    </source>
</reference>
<dbReference type="SUPFAM" id="SSF52058">
    <property type="entry name" value="L domain-like"/>
    <property type="match status" value="1"/>
</dbReference>
<dbReference type="GO" id="GO:0005886">
    <property type="term" value="C:plasma membrane"/>
    <property type="evidence" value="ECO:0000318"/>
    <property type="project" value="GO_Central"/>
</dbReference>
<keyword evidence="2" id="KW-0418">Kinase</keyword>
<keyword evidence="2" id="KW-0723">Serine/threonine-protein kinase</keyword>
<organism evidence="3 4">
    <name type="scientific">Helianthus annuus</name>
    <name type="common">Common sunflower</name>
    <dbReference type="NCBI Taxonomy" id="4232"/>
    <lineage>
        <taxon>Eukaryota</taxon>
        <taxon>Viridiplantae</taxon>
        <taxon>Streptophyta</taxon>
        <taxon>Embryophyta</taxon>
        <taxon>Tracheophyta</taxon>
        <taxon>Spermatophyta</taxon>
        <taxon>Magnoliopsida</taxon>
        <taxon>eudicotyledons</taxon>
        <taxon>Gunneridae</taxon>
        <taxon>Pentapetalae</taxon>
        <taxon>asterids</taxon>
        <taxon>campanulids</taxon>
        <taxon>Asterales</taxon>
        <taxon>Asteraceae</taxon>
        <taxon>Asteroideae</taxon>
        <taxon>Heliantheae alliance</taxon>
        <taxon>Heliantheae</taxon>
        <taxon>Helianthus</taxon>
    </lineage>
</organism>
<dbReference type="PANTHER" id="PTHR48007:SF50">
    <property type="entry name" value="PROTEIN KINASE DOMAIN-CONTAINING PROTEIN"/>
    <property type="match status" value="1"/>
</dbReference>
<dbReference type="OrthoDB" id="4062651at2759"/>
<dbReference type="GO" id="GO:0004674">
    <property type="term" value="F:protein serine/threonine kinase activity"/>
    <property type="evidence" value="ECO:0000318"/>
    <property type="project" value="GO_Central"/>
</dbReference>
<proteinExistence type="predicted"/>
<dbReference type="Pfam" id="PF00560">
    <property type="entry name" value="LRR_1"/>
    <property type="match status" value="3"/>
</dbReference>
<keyword evidence="2" id="KW-0808">Transferase</keyword>
<name>A0A251S6V3_HELAN</name>
<dbReference type="Gene3D" id="3.80.10.10">
    <property type="entry name" value="Ribonuclease Inhibitor"/>
    <property type="match status" value="2"/>
</dbReference>
<reference evidence="2 4" key="1">
    <citation type="journal article" date="2017" name="Nature">
        <title>The sunflower genome provides insights into oil metabolism, flowering and Asterid evolution.</title>
        <authorList>
            <person name="Badouin H."/>
            <person name="Gouzy J."/>
            <person name="Grassa C.J."/>
            <person name="Murat F."/>
            <person name="Staton S.E."/>
            <person name="Cottret L."/>
            <person name="Lelandais-Briere C."/>
            <person name="Owens G.L."/>
            <person name="Carrere S."/>
            <person name="Mayjonade B."/>
            <person name="Legrand L."/>
            <person name="Gill N."/>
            <person name="Kane N.C."/>
            <person name="Bowers J.E."/>
            <person name="Hubner S."/>
            <person name="Bellec A."/>
            <person name="Berard A."/>
            <person name="Berges H."/>
            <person name="Blanchet N."/>
            <person name="Boniface M.C."/>
            <person name="Brunel D."/>
            <person name="Catrice O."/>
            <person name="Chaidir N."/>
            <person name="Claudel C."/>
            <person name="Donnadieu C."/>
            <person name="Faraut T."/>
            <person name="Fievet G."/>
            <person name="Helmstetter N."/>
            <person name="King M."/>
            <person name="Knapp S.J."/>
            <person name="Lai Z."/>
            <person name="Le Paslier M.C."/>
            <person name="Lippi Y."/>
            <person name="Lorenzon L."/>
            <person name="Mandel J.R."/>
            <person name="Marage G."/>
            <person name="Marchand G."/>
            <person name="Marquand E."/>
            <person name="Bret-Mestries E."/>
            <person name="Morien E."/>
            <person name="Nambeesan S."/>
            <person name="Nguyen T."/>
            <person name="Pegot-Espagnet P."/>
            <person name="Pouilly N."/>
            <person name="Raftis F."/>
            <person name="Sallet E."/>
            <person name="Schiex T."/>
            <person name="Thomas J."/>
            <person name="Vandecasteele C."/>
            <person name="Vares D."/>
            <person name="Vear F."/>
            <person name="Vautrin S."/>
            <person name="Crespi M."/>
            <person name="Mangin B."/>
            <person name="Burke J.M."/>
            <person name="Salse J."/>
            <person name="Munos S."/>
            <person name="Vincourt P."/>
            <person name="Rieseberg L.H."/>
            <person name="Langlade N.B."/>
        </authorList>
    </citation>
    <scope>NUCLEOTIDE SEQUENCE [LARGE SCALE GENOMIC DNA]</scope>
    <source>
        <strain evidence="4">cv. SF193</strain>
        <tissue evidence="2">Leaves</tissue>
    </source>
</reference>
<dbReference type="InterPro" id="IPR032675">
    <property type="entry name" value="LRR_dom_sf"/>
</dbReference>
<reference evidence="2" key="3">
    <citation type="submission" date="2020-06" db="EMBL/GenBank/DDBJ databases">
        <title>Helianthus annuus Genome sequencing and assembly Release 2.</title>
        <authorList>
            <person name="Gouzy J."/>
            <person name="Langlade N."/>
            <person name="Munos S."/>
        </authorList>
    </citation>
    <scope>NUCLEOTIDE SEQUENCE</scope>
    <source>
        <tissue evidence="2">Leaves</tissue>
    </source>
</reference>
<dbReference type="PANTHER" id="PTHR48007">
    <property type="entry name" value="LEUCINE-RICH REPEAT RECEPTOR-LIKE PROTEIN KINASE PXC1"/>
    <property type="match status" value="1"/>
</dbReference>
<evidence type="ECO:0000313" key="2">
    <source>
        <dbReference type="EMBL" id="KAF5763418.1"/>
    </source>
</evidence>
<evidence type="ECO:0000256" key="1">
    <source>
        <dbReference type="SAM" id="SignalP"/>
    </source>
</evidence>
<dbReference type="EMBL" id="MNCJ02000330">
    <property type="protein sequence ID" value="KAF5763418.1"/>
    <property type="molecule type" value="Genomic_DNA"/>
</dbReference>
<dbReference type="Gramene" id="mRNA:HanXRQr2_Chr15g0679961">
    <property type="protein sequence ID" value="mRNA:HanXRQr2_Chr15g0679961"/>
    <property type="gene ID" value="HanXRQr2_Chr15g0679961"/>
</dbReference>
<dbReference type="EC" id="2.7.11.1" evidence="2"/>
<accession>A0A251S6V3</accession>
<dbReference type="InterPro" id="IPR001611">
    <property type="entry name" value="Leu-rich_rpt"/>
</dbReference>
<dbReference type="Proteomes" id="UP000215914">
    <property type="component" value="Chromosome 15"/>
</dbReference>
<gene>
    <name evidence="3" type="ORF">HannXRQ_Chr15g0470681</name>
    <name evidence="2" type="ORF">HanXRQr2_Chr15g0679961</name>
</gene>